<organism evidence="2 3">
    <name type="scientific">Yarrowia lipolytica</name>
    <name type="common">Candida lipolytica</name>
    <dbReference type="NCBI Taxonomy" id="4952"/>
    <lineage>
        <taxon>Eukaryota</taxon>
        <taxon>Fungi</taxon>
        <taxon>Dikarya</taxon>
        <taxon>Ascomycota</taxon>
        <taxon>Saccharomycotina</taxon>
        <taxon>Dipodascomycetes</taxon>
        <taxon>Dipodascales</taxon>
        <taxon>Dipodascales incertae sedis</taxon>
        <taxon>Yarrowia</taxon>
    </lineage>
</organism>
<sequence>MRGVVVLVPILLLTAVLRCTGTRTQHRTESEHHRWVVLNISKSRCLPTVLPFVNSCHFTSRIPIRFGRVVALRVFS</sequence>
<evidence type="ECO:0000313" key="2">
    <source>
        <dbReference type="EMBL" id="RDW28517.1"/>
    </source>
</evidence>
<protein>
    <recommendedName>
        <fullName evidence="4">Secreted protein</fullName>
    </recommendedName>
</protein>
<gene>
    <name evidence="2" type="ORF">B0I71DRAFT_40417</name>
</gene>
<evidence type="ECO:0008006" key="4">
    <source>
        <dbReference type="Google" id="ProtNLM"/>
    </source>
</evidence>
<dbReference type="EMBL" id="KZ857325">
    <property type="protein sequence ID" value="RDW28517.1"/>
    <property type="molecule type" value="Genomic_DNA"/>
</dbReference>
<reference evidence="2 3" key="1">
    <citation type="submission" date="2018-07" db="EMBL/GenBank/DDBJ databases">
        <title>Draft Genome Assemblies for Five Robust Yarrowia lipolytica Strains Exhibiting High Lipid Production and Pentose Sugar Utilization and Sugar Alcohol Secretion from Undetoxified Lignocellulosic Biomass Hydrolysates.</title>
        <authorList>
            <consortium name="DOE Joint Genome Institute"/>
            <person name="Walker C."/>
            <person name="Ryu S."/>
            <person name="Na H."/>
            <person name="Zane M."/>
            <person name="LaButti K."/>
            <person name="Lipzen A."/>
            <person name="Haridas S."/>
            <person name="Barry K."/>
            <person name="Grigoriev I.V."/>
            <person name="Quarterman J."/>
            <person name="Slininger P."/>
            <person name="Dien B."/>
            <person name="Trinh C.T."/>
        </authorList>
    </citation>
    <scope>NUCLEOTIDE SEQUENCE [LARGE SCALE GENOMIC DNA]</scope>
    <source>
        <strain evidence="2 3">YB392</strain>
    </source>
</reference>
<keyword evidence="1" id="KW-0732">Signal</keyword>
<accession>A0A371CE00</accession>
<name>A0A371CE00_YARLL</name>
<dbReference type="AlphaFoldDB" id="A0A371CE00"/>
<feature type="signal peptide" evidence="1">
    <location>
        <begin position="1"/>
        <end position="21"/>
    </location>
</feature>
<evidence type="ECO:0000256" key="1">
    <source>
        <dbReference type="SAM" id="SignalP"/>
    </source>
</evidence>
<evidence type="ECO:0000313" key="3">
    <source>
        <dbReference type="Proteomes" id="UP000256601"/>
    </source>
</evidence>
<dbReference type="Proteomes" id="UP000256601">
    <property type="component" value="Unassembled WGS sequence"/>
</dbReference>
<proteinExistence type="predicted"/>
<feature type="chain" id="PRO_5016945195" description="Secreted protein" evidence="1">
    <location>
        <begin position="22"/>
        <end position="76"/>
    </location>
</feature>